<keyword evidence="5" id="KW-0804">Transcription</keyword>
<comment type="similarity">
    <text evidence="1">In the C-terminal section; belongs to the class-I pyridoxal-phosphate-dependent aminotransferase family.</text>
</comment>
<feature type="region of interest" description="Disordered" evidence="6">
    <location>
        <begin position="81"/>
        <end position="107"/>
    </location>
</feature>
<dbReference type="Pfam" id="PF00155">
    <property type="entry name" value="Aminotran_1_2"/>
    <property type="match status" value="1"/>
</dbReference>
<feature type="domain" description="HTH gntR-type" evidence="7">
    <location>
        <begin position="15"/>
        <end position="82"/>
    </location>
</feature>
<dbReference type="InterPro" id="IPR036390">
    <property type="entry name" value="WH_DNA-bd_sf"/>
</dbReference>
<dbReference type="InterPro" id="IPR015424">
    <property type="entry name" value="PyrdxlP-dep_Trfase"/>
</dbReference>
<dbReference type="Proteomes" id="UP000028504">
    <property type="component" value="Chromosome"/>
</dbReference>
<protein>
    <recommendedName>
        <fullName evidence="7">HTH gntR-type domain-containing protein</fullName>
    </recommendedName>
</protein>
<dbReference type="CDD" id="cd00609">
    <property type="entry name" value="AAT_like"/>
    <property type="match status" value="1"/>
</dbReference>
<keyword evidence="4" id="KW-0238">DNA-binding</keyword>
<dbReference type="InterPro" id="IPR000524">
    <property type="entry name" value="Tscrpt_reg_HTH_GntR"/>
</dbReference>
<dbReference type="EMBL" id="CP008944">
    <property type="protein sequence ID" value="AIG64563.1"/>
    <property type="molecule type" value="Genomic_DNA"/>
</dbReference>
<dbReference type="InterPro" id="IPR004839">
    <property type="entry name" value="Aminotransferase_I/II_large"/>
</dbReference>
<dbReference type="SUPFAM" id="SSF53383">
    <property type="entry name" value="PLP-dependent transferases"/>
    <property type="match status" value="1"/>
</dbReference>
<dbReference type="PANTHER" id="PTHR46577:SF1">
    <property type="entry name" value="HTH-TYPE TRANSCRIPTIONAL REGULATORY PROTEIN GABR"/>
    <property type="match status" value="1"/>
</dbReference>
<dbReference type="InterPro" id="IPR051446">
    <property type="entry name" value="HTH_trans_reg/aminotransferase"/>
</dbReference>
<evidence type="ECO:0000256" key="4">
    <source>
        <dbReference type="ARBA" id="ARBA00023125"/>
    </source>
</evidence>
<sequence>MGQHFVPPSADPPGASVPGRIAAQLRARIDSGALRPGERVPSTRRAAELFGASRGSVVAAYEQLHGEGYLEATRAGTRVHPSLPQRHARPQTGGEAPQAAGSASHQRAGVQAAVLTPGVPDTTRLTSTLWRSSWRMAAADACSGYPPPGSSRLIDQLARHIRASRSITSGNLLMTAGTRDGLRLTLAGLRLRAGATHPGGGHAERLHIAVEDPGFPSLRAVLRAAGHLLVPVAIDAEGISVAVLEGLKEVPDAVLVTPAHQYPLGTAMSAARRLELISWAAACGVVIIEDDYDSELRYSGEPLPALAATAGALGAEVVTLGSFAKSLSPGVGLGFVVAPDSLYPALLAAARAGTPPSGMVQDALANFLAGDGLRRHIARMRRVYRRRRELVAEVLAPDKIPGGAVVRQMDGGLNAAVLVGYPQASEQAVVRHAHRMGLGARGLSQYWWASGDVAGSQGVVFGLGLGSAARLTASLTKLRDAMWADAGRARGTR</sequence>
<organism evidence="8 9">
    <name type="scientific">Corynebacterium atypicum</name>
    <dbReference type="NCBI Taxonomy" id="191610"/>
    <lineage>
        <taxon>Bacteria</taxon>
        <taxon>Bacillati</taxon>
        <taxon>Actinomycetota</taxon>
        <taxon>Actinomycetes</taxon>
        <taxon>Mycobacteriales</taxon>
        <taxon>Corynebacteriaceae</taxon>
        <taxon>Corynebacterium</taxon>
    </lineage>
</organism>
<dbReference type="InterPro" id="IPR036388">
    <property type="entry name" value="WH-like_DNA-bd_sf"/>
</dbReference>
<dbReference type="PROSITE" id="PS50949">
    <property type="entry name" value="HTH_GNTR"/>
    <property type="match status" value="1"/>
</dbReference>
<reference evidence="8 9" key="1">
    <citation type="submission" date="2014-07" db="EMBL/GenBank/DDBJ databases">
        <title>Complete genome sequence of Corynebacterium atypicum DSM 44849: identifiction of the mycolic acid biosynthesis genes.</title>
        <authorList>
            <person name="Tippelt A."/>
            <person name="Mollmann S."/>
            <person name="Albersmeier A."/>
            <person name="Jaenicke S."/>
            <person name="Ruckert C."/>
            <person name="Tauch A."/>
        </authorList>
    </citation>
    <scope>NUCLEOTIDE SEQUENCE [LARGE SCALE GENOMIC DNA]</scope>
    <source>
        <strain evidence="8 9">R2070</strain>
    </source>
</reference>
<evidence type="ECO:0000313" key="8">
    <source>
        <dbReference type="EMBL" id="AIG64563.1"/>
    </source>
</evidence>
<dbReference type="SMART" id="SM00345">
    <property type="entry name" value="HTH_GNTR"/>
    <property type="match status" value="1"/>
</dbReference>
<gene>
    <name evidence="8" type="ORF">CATYP_08170</name>
</gene>
<evidence type="ECO:0000256" key="1">
    <source>
        <dbReference type="ARBA" id="ARBA00005384"/>
    </source>
</evidence>
<dbReference type="InterPro" id="IPR015421">
    <property type="entry name" value="PyrdxlP-dep_Trfase_major"/>
</dbReference>
<dbReference type="PANTHER" id="PTHR46577">
    <property type="entry name" value="HTH-TYPE TRANSCRIPTIONAL REGULATORY PROTEIN GABR"/>
    <property type="match status" value="1"/>
</dbReference>
<accession>A0ABM5QP04</accession>
<keyword evidence="3" id="KW-0805">Transcription regulation</keyword>
<evidence type="ECO:0000256" key="2">
    <source>
        <dbReference type="ARBA" id="ARBA00022898"/>
    </source>
</evidence>
<keyword evidence="2" id="KW-0663">Pyridoxal phosphate</keyword>
<evidence type="ECO:0000256" key="6">
    <source>
        <dbReference type="SAM" id="MobiDB-lite"/>
    </source>
</evidence>
<dbReference type="Gene3D" id="1.10.10.10">
    <property type="entry name" value="Winged helix-like DNA-binding domain superfamily/Winged helix DNA-binding domain"/>
    <property type="match status" value="1"/>
</dbReference>
<evidence type="ECO:0000259" key="7">
    <source>
        <dbReference type="PROSITE" id="PS50949"/>
    </source>
</evidence>
<dbReference type="CDD" id="cd07377">
    <property type="entry name" value="WHTH_GntR"/>
    <property type="match status" value="1"/>
</dbReference>
<evidence type="ECO:0000256" key="3">
    <source>
        <dbReference type="ARBA" id="ARBA00023015"/>
    </source>
</evidence>
<proteinExistence type="inferred from homology"/>
<dbReference type="Pfam" id="PF00392">
    <property type="entry name" value="GntR"/>
    <property type="match status" value="1"/>
</dbReference>
<dbReference type="RefSeq" id="WP_038606447.1">
    <property type="nucleotide sequence ID" value="NZ_CP008944.1"/>
</dbReference>
<keyword evidence="9" id="KW-1185">Reference proteome</keyword>
<name>A0ABM5QP04_9CORY</name>
<dbReference type="SUPFAM" id="SSF46785">
    <property type="entry name" value="Winged helix' DNA-binding domain"/>
    <property type="match status" value="1"/>
</dbReference>
<dbReference type="Gene3D" id="3.40.640.10">
    <property type="entry name" value="Type I PLP-dependent aspartate aminotransferase-like (Major domain)"/>
    <property type="match status" value="1"/>
</dbReference>
<evidence type="ECO:0000256" key="5">
    <source>
        <dbReference type="ARBA" id="ARBA00023163"/>
    </source>
</evidence>
<evidence type="ECO:0000313" key="9">
    <source>
        <dbReference type="Proteomes" id="UP000028504"/>
    </source>
</evidence>